<protein>
    <submittedName>
        <fullName evidence="1">Uncharacterized protein</fullName>
    </submittedName>
</protein>
<accession>I1BQ16</accession>
<dbReference type="Proteomes" id="UP000009138">
    <property type="component" value="Unassembled WGS sequence"/>
</dbReference>
<dbReference type="RefSeq" id="XP_067513692.1">
    <property type="nucleotide sequence ID" value="XM_067657591.1"/>
</dbReference>
<keyword evidence="2" id="KW-1185">Reference proteome</keyword>
<proteinExistence type="predicted"/>
<dbReference type="EMBL" id="CH476733">
    <property type="protein sequence ID" value="EIE78296.1"/>
    <property type="molecule type" value="Genomic_DNA"/>
</dbReference>
<evidence type="ECO:0000313" key="1">
    <source>
        <dbReference type="EMBL" id="EIE78296.1"/>
    </source>
</evidence>
<dbReference type="VEuPathDB" id="FungiDB:RO3G_03000"/>
<organism evidence="1 2">
    <name type="scientific">Rhizopus delemar (strain RA 99-880 / ATCC MYA-4621 / FGSC 9543 / NRRL 43880)</name>
    <name type="common">Mucormycosis agent</name>
    <name type="synonym">Rhizopus arrhizus var. delemar</name>
    <dbReference type="NCBI Taxonomy" id="246409"/>
    <lineage>
        <taxon>Eukaryota</taxon>
        <taxon>Fungi</taxon>
        <taxon>Fungi incertae sedis</taxon>
        <taxon>Mucoromycota</taxon>
        <taxon>Mucoromycotina</taxon>
        <taxon>Mucoromycetes</taxon>
        <taxon>Mucorales</taxon>
        <taxon>Mucorineae</taxon>
        <taxon>Rhizopodaceae</taxon>
        <taxon>Rhizopus</taxon>
    </lineage>
</organism>
<reference evidence="1 2" key="1">
    <citation type="journal article" date="2009" name="PLoS Genet.">
        <title>Genomic analysis of the basal lineage fungus Rhizopus oryzae reveals a whole-genome duplication.</title>
        <authorList>
            <person name="Ma L.-J."/>
            <person name="Ibrahim A.S."/>
            <person name="Skory C."/>
            <person name="Grabherr M.G."/>
            <person name="Burger G."/>
            <person name="Butler M."/>
            <person name="Elias M."/>
            <person name="Idnurm A."/>
            <person name="Lang B.F."/>
            <person name="Sone T."/>
            <person name="Abe A."/>
            <person name="Calvo S.E."/>
            <person name="Corrochano L.M."/>
            <person name="Engels R."/>
            <person name="Fu J."/>
            <person name="Hansberg W."/>
            <person name="Kim J.-M."/>
            <person name="Kodira C.D."/>
            <person name="Koehrsen M.J."/>
            <person name="Liu B."/>
            <person name="Miranda-Saavedra D."/>
            <person name="O'Leary S."/>
            <person name="Ortiz-Castellanos L."/>
            <person name="Poulter R."/>
            <person name="Rodriguez-Romero J."/>
            <person name="Ruiz-Herrera J."/>
            <person name="Shen Y.-Q."/>
            <person name="Zeng Q."/>
            <person name="Galagan J."/>
            <person name="Birren B.W."/>
            <person name="Cuomo C.A."/>
            <person name="Wickes B.L."/>
        </authorList>
    </citation>
    <scope>NUCLEOTIDE SEQUENCE [LARGE SCALE GENOMIC DNA]</scope>
    <source>
        <strain evidence="2">RA 99-880 / ATCC MYA-4621 / FGSC 9543 / NRRL 43880</strain>
    </source>
</reference>
<dbReference type="GeneID" id="93609972"/>
<evidence type="ECO:0000313" key="2">
    <source>
        <dbReference type="Proteomes" id="UP000009138"/>
    </source>
</evidence>
<name>I1BQ16_RHIO9</name>
<dbReference type="AlphaFoldDB" id="I1BQ16"/>
<gene>
    <name evidence="1" type="ORF">RO3G_03000</name>
</gene>
<sequence>MLTINVSNDYRNIPKLERSHKAPNLLSIAP</sequence>
<dbReference type="InParanoid" id="I1BQ16"/>